<comment type="caution">
    <text evidence="1">The sequence shown here is derived from an EMBL/GenBank/DDBJ whole genome shotgun (WGS) entry which is preliminary data.</text>
</comment>
<sequence length="123" mass="13182">MDATKDQLEEIFNAKTPLLISALEAWFEEETASIDGTVPAGAPSGSGGSIIAMRPAIDSKRVIDATSVTKEVLGIELPPEIIKAGGYASCDEMIADIVPKLQKVFAGEIKVKKRKTIREPEKV</sequence>
<dbReference type="EMBL" id="JAPDNT010000004">
    <property type="protein sequence ID" value="MCW3474688.1"/>
    <property type="molecule type" value="Genomic_DNA"/>
</dbReference>
<keyword evidence="2" id="KW-1185">Reference proteome</keyword>
<accession>A0AA41YMG1</accession>
<evidence type="ECO:0000313" key="1">
    <source>
        <dbReference type="EMBL" id="MCW3474688.1"/>
    </source>
</evidence>
<gene>
    <name evidence="1" type="ORF">OL599_08835</name>
</gene>
<dbReference type="Proteomes" id="UP001165679">
    <property type="component" value="Unassembled WGS sequence"/>
</dbReference>
<dbReference type="RefSeq" id="WP_264713331.1">
    <property type="nucleotide sequence ID" value="NZ_JAPDNT010000004.1"/>
</dbReference>
<reference evidence="1" key="1">
    <citation type="submission" date="2022-09" db="EMBL/GenBank/DDBJ databases">
        <title>Rhodovastum sp. nov. RN2-1 isolated from soil in Seongnam, South Korea.</title>
        <authorList>
            <person name="Le N.T."/>
        </authorList>
    </citation>
    <scope>NUCLEOTIDE SEQUENCE</scope>
    <source>
        <strain evidence="1">RN2-1</strain>
    </source>
</reference>
<name>A0AA41YMG1_9PROT</name>
<organism evidence="1 2">
    <name type="scientific">Limobrevibacterium gyesilva</name>
    <dbReference type="NCBI Taxonomy" id="2991712"/>
    <lineage>
        <taxon>Bacteria</taxon>
        <taxon>Pseudomonadati</taxon>
        <taxon>Pseudomonadota</taxon>
        <taxon>Alphaproteobacteria</taxon>
        <taxon>Acetobacterales</taxon>
        <taxon>Acetobacteraceae</taxon>
        <taxon>Limobrevibacterium</taxon>
    </lineage>
</organism>
<proteinExistence type="predicted"/>
<evidence type="ECO:0000313" key="2">
    <source>
        <dbReference type="Proteomes" id="UP001165679"/>
    </source>
</evidence>
<protein>
    <submittedName>
        <fullName evidence="1">Uncharacterized protein</fullName>
    </submittedName>
</protein>
<dbReference type="AlphaFoldDB" id="A0AA41YMG1"/>
<reference evidence="1" key="2">
    <citation type="submission" date="2022-10" db="EMBL/GenBank/DDBJ databases">
        <authorList>
            <person name="Trinh H.N."/>
        </authorList>
    </citation>
    <scope>NUCLEOTIDE SEQUENCE</scope>
    <source>
        <strain evidence="1">RN2-1</strain>
    </source>
</reference>